<dbReference type="AlphaFoldDB" id="A0A2W7I416"/>
<protein>
    <submittedName>
        <fullName evidence="3">Uncharacterized protein</fullName>
    </submittedName>
</protein>
<dbReference type="EMBL" id="QKYV01000003">
    <property type="protein sequence ID" value="PZW41631.1"/>
    <property type="molecule type" value="Genomic_DNA"/>
</dbReference>
<evidence type="ECO:0000256" key="1">
    <source>
        <dbReference type="SAM" id="MobiDB-lite"/>
    </source>
</evidence>
<gene>
    <name evidence="3" type="ORF">LX95_01312</name>
</gene>
<feature type="region of interest" description="Disordered" evidence="1">
    <location>
        <begin position="141"/>
        <end position="168"/>
    </location>
</feature>
<organism evidence="3 4">
    <name type="scientific">Mesonia algae</name>
    <dbReference type="NCBI Taxonomy" id="213248"/>
    <lineage>
        <taxon>Bacteria</taxon>
        <taxon>Pseudomonadati</taxon>
        <taxon>Bacteroidota</taxon>
        <taxon>Flavobacteriia</taxon>
        <taxon>Flavobacteriales</taxon>
        <taxon>Flavobacteriaceae</taxon>
        <taxon>Mesonia</taxon>
    </lineage>
</organism>
<keyword evidence="2" id="KW-0812">Transmembrane</keyword>
<feature type="compositionally biased region" description="Basic and acidic residues" evidence="1">
    <location>
        <begin position="145"/>
        <end position="168"/>
    </location>
</feature>
<feature type="transmembrane region" description="Helical" evidence="2">
    <location>
        <begin position="175"/>
        <end position="197"/>
    </location>
</feature>
<proteinExistence type="predicted"/>
<evidence type="ECO:0000313" key="3">
    <source>
        <dbReference type="EMBL" id="PZW41631.1"/>
    </source>
</evidence>
<reference evidence="3 4" key="1">
    <citation type="submission" date="2018-06" db="EMBL/GenBank/DDBJ databases">
        <title>Genomic Encyclopedia of Archaeal and Bacterial Type Strains, Phase II (KMG-II): from individual species to whole genera.</title>
        <authorList>
            <person name="Goeker M."/>
        </authorList>
    </citation>
    <scope>NUCLEOTIDE SEQUENCE [LARGE SCALE GENOMIC DNA]</scope>
    <source>
        <strain evidence="3 4">DSM 15361</strain>
    </source>
</reference>
<comment type="caution">
    <text evidence="3">The sequence shown here is derived from an EMBL/GenBank/DDBJ whole genome shotgun (WGS) entry which is preliminary data.</text>
</comment>
<dbReference type="Proteomes" id="UP000249542">
    <property type="component" value="Unassembled WGS sequence"/>
</dbReference>
<accession>A0A2W7I416</accession>
<dbReference type="RefSeq" id="WP_111540636.1">
    <property type="nucleotide sequence ID" value="NZ_QKYV01000003.1"/>
</dbReference>
<keyword evidence="2" id="KW-0472">Membrane</keyword>
<evidence type="ECO:0000313" key="4">
    <source>
        <dbReference type="Proteomes" id="UP000249542"/>
    </source>
</evidence>
<sequence length="215" mass="24408">MTLQQPKNIDPFIKALFVGLLVFCLFSCKSKQKTVRKEVTSLEQLEVKDIETSKIETSDTQQITRVKESVTLQEVKNATVKQTETKTTFTPVDHNQPSQATINGKTYNWQNSTIVEEEKSILSDSTSENIIKQSTSIENRLNGSKKTEETTAENSKKEHKEKSALSEKNKENKGFASGLIIWPMVVFIVVFGLVGLITRSNPFLFFINLFKRKKQ</sequence>
<name>A0A2W7I416_9FLAO</name>
<keyword evidence="4" id="KW-1185">Reference proteome</keyword>
<keyword evidence="2" id="KW-1133">Transmembrane helix</keyword>
<feature type="transmembrane region" description="Helical" evidence="2">
    <location>
        <begin position="12"/>
        <end position="28"/>
    </location>
</feature>
<evidence type="ECO:0000256" key="2">
    <source>
        <dbReference type="SAM" id="Phobius"/>
    </source>
</evidence>